<dbReference type="SUPFAM" id="SSF54427">
    <property type="entry name" value="NTF2-like"/>
    <property type="match status" value="1"/>
</dbReference>
<dbReference type="Pfam" id="PF12680">
    <property type="entry name" value="SnoaL_2"/>
    <property type="match status" value="1"/>
</dbReference>
<dbReference type="InterPro" id="IPR037401">
    <property type="entry name" value="SnoaL-like"/>
</dbReference>
<protein>
    <recommendedName>
        <fullName evidence="1">SnoaL-like domain-containing protein</fullName>
    </recommendedName>
</protein>
<gene>
    <name evidence="2" type="ORF">GCM10025867_08430</name>
</gene>
<evidence type="ECO:0000259" key="1">
    <source>
        <dbReference type="Pfam" id="PF12680"/>
    </source>
</evidence>
<dbReference type="Proteomes" id="UP001321486">
    <property type="component" value="Chromosome"/>
</dbReference>
<feature type="domain" description="SnoaL-like" evidence="1">
    <location>
        <begin position="24"/>
        <end position="101"/>
    </location>
</feature>
<sequence>MTDNTPTASDAIAPPTTESITTWVEGYLLAWRSNSEADIAALFTEEAEYHEEPFDTEWVGRDEIVEGWRSRWDWQQGGWDFDWSITSIDGFTAVITGIGHYVKLGDFDNVWTLHFDESGLCTRFDMLNTERS</sequence>
<keyword evidence="3" id="KW-1185">Reference proteome</keyword>
<evidence type="ECO:0000313" key="3">
    <source>
        <dbReference type="Proteomes" id="UP001321486"/>
    </source>
</evidence>
<evidence type="ECO:0000313" key="2">
    <source>
        <dbReference type="EMBL" id="BDZ48602.1"/>
    </source>
</evidence>
<organism evidence="2 3">
    <name type="scientific">Frondihabitans sucicola</name>
    <dbReference type="NCBI Taxonomy" id="1268041"/>
    <lineage>
        <taxon>Bacteria</taxon>
        <taxon>Bacillati</taxon>
        <taxon>Actinomycetota</taxon>
        <taxon>Actinomycetes</taxon>
        <taxon>Micrococcales</taxon>
        <taxon>Microbacteriaceae</taxon>
        <taxon>Frondihabitans</taxon>
    </lineage>
</organism>
<accession>A0ABN6XXF8</accession>
<dbReference type="RefSeq" id="WP_286345562.1">
    <property type="nucleotide sequence ID" value="NZ_AP027732.1"/>
</dbReference>
<dbReference type="EMBL" id="AP027732">
    <property type="protein sequence ID" value="BDZ48602.1"/>
    <property type="molecule type" value="Genomic_DNA"/>
</dbReference>
<dbReference type="Gene3D" id="3.10.450.50">
    <property type="match status" value="1"/>
</dbReference>
<proteinExistence type="predicted"/>
<dbReference type="InterPro" id="IPR032710">
    <property type="entry name" value="NTF2-like_dom_sf"/>
</dbReference>
<reference evidence="3" key="1">
    <citation type="journal article" date="2019" name="Int. J. Syst. Evol. Microbiol.">
        <title>The Global Catalogue of Microorganisms (GCM) 10K type strain sequencing project: providing services to taxonomists for standard genome sequencing and annotation.</title>
        <authorList>
            <consortium name="The Broad Institute Genomics Platform"/>
            <consortium name="The Broad Institute Genome Sequencing Center for Infectious Disease"/>
            <person name="Wu L."/>
            <person name="Ma J."/>
        </authorList>
    </citation>
    <scope>NUCLEOTIDE SEQUENCE [LARGE SCALE GENOMIC DNA]</scope>
    <source>
        <strain evidence="3">NBRC 108728</strain>
    </source>
</reference>
<name>A0ABN6XXF8_9MICO</name>